<gene>
    <name evidence="1" type="ORF">OH136_11445</name>
</gene>
<protein>
    <submittedName>
        <fullName evidence="1">DUF2948 family protein</fullName>
    </submittedName>
</protein>
<proteinExistence type="predicted"/>
<keyword evidence="2" id="KW-1185">Reference proteome</keyword>
<dbReference type="EMBL" id="JAOYFC010000002">
    <property type="protein sequence ID" value="MCV6825168.1"/>
    <property type="molecule type" value="Genomic_DNA"/>
</dbReference>
<comment type="caution">
    <text evidence="1">The sequence shown here is derived from an EMBL/GenBank/DDBJ whole genome shotgun (WGS) entry which is preliminary data.</text>
</comment>
<sequence>MSNDATFEDGAEKPLQLVAADEEDLQVISSVAQDAVFPISEVAWRPQERRFAILLNRFRWEDAPNAEARNRPYERVRSVLTFEDATGVVSQGIDQNDKDLVFSILSIGFEPGEDGTGRILVVLAGDGLIGVDVECLNVTLQDVTRPYIAPSKSMPQHPE</sequence>
<accession>A0AAE3IZW5</accession>
<organism evidence="1 2">
    <name type="scientific">Halocynthiibacter halioticoli</name>
    <dbReference type="NCBI Taxonomy" id="2986804"/>
    <lineage>
        <taxon>Bacteria</taxon>
        <taxon>Pseudomonadati</taxon>
        <taxon>Pseudomonadota</taxon>
        <taxon>Alphaproteobacteria</taxon>
        <taxon>Rhodobacterales</taxon>
        <taxon>Paracoccaceae</taxon>
        <taxon>Halocynthiibacter</taxon>
    </lineage>
</organism>
<name>A0AAE3IZW5_9RHOB</name>
<reference evidence="1" key="1">
    <citation type="submission" date="2022-10" db="EMBL/GenBank/DDBJ databases">
        <authorList>
            <person name="Yue Y."/>
        </authorList>
    </citation>
    <scope>NUCLEOTIDE SEQUENCE</scope>
    <source>
        <strain evidence="1">Z654</strain>
    </source>
</reference>
<evidence type="ECO:0000313" key="1">
    <source>
        <dbReference type="EMBL" id="MCV6825168.1"/>
    </source>
</evidence>
<dbReference type="Proteomes" id="UP001208041">
    <property type="component" value="Unassembled WGS sequence"/>
</dbReference>
<dbReference type="RefSeq" id="WP_263954007.1">
    <property type="nucleotide sequence ID" value="NZ_JAOYFC010000002.1"/>
</dbReference>
<dbReference type="Pfam" id="PF11164">
    <property type="entry name" value="DUF2948"/>
    <property type="match status" value="1"/>
</dbReference>
<dbReference type="AlphaFoldDB" id="A0AAE3IZW5"/>
<dbReference type="InterPro" id="IPR021335">
    <property type="entry name" value="DUF2948"/>
</dbReference>
<evidence type="ECO:0000313" key="2">
    <source>
        <dbReference type="Proteomes" id="UP001208041"/>
    </source>
</evidence>